<dbReference type="OrthoDB" id="3001771at2759"/>
<sequence length="525" mass="58603">MTLALSVHDLPAELLLAIFRLVFSSSFSICDKNCMTCRRTHAAHVAWGPTEAFDTANPTLFPYALAAVLPRWRTVLAGVPEYWTRPVFFLDDPPTSDIDLIDFLSYSVELPIEVYITRRSFSFITDNDDSERERERLRAVMDALRPHLSRCQHIFIHVLRSSSLPSLRHDFAGEAPYLTQLKLECEVDDGINHSAHAKPLPPVSFHCPAIYTLLIDGPNFCTIAMNHPEWWSSAFTPLRYLIIRNLTHDTLPFGSALVCLNIQVLPFLRTLSLSNVSFDTTGPPCNHTLSLHMLILTQTSSPFLSHFFRYTFLGDLYSIRIESCTFPPDTATTVDDKNSDINLTAIPIAFSLTLCNITNPSHLITLLRPWVGRRLTLESCPGLDDSVLAMMCSPLHPTPPTAIASCSATAEPENATAQPAPSDQTDTPYHDIYTTHTIPAQFGCPNLSTLYLNNCTNFTPDGIKHLIQVRNEVPDVDAGAVPTGAIQLITVIGPAPKISQAEKEYFDEQEIVKWDSEVIDYFPFI</sequence>
<reference evidence="2" key="1">
    <citation type="submission" date="2020-11" db="EMBL/GenBank/DDBJ databases">
        <authorList>
            <consortium name="DOE Joint Genome Institute"/>
            <person name="Ahrendt S."/>
            <person name="Riley R."/>
            <person name="Andreopoulos W."/>
            <person name="Labutti K."/>
            <person name="Pangilinan J."/>
            <person name="Ruiz-Duenas F.J."/>
            <person name="Barrasa J.M."/>
            <person name="Sanchez-Garcia M."/>
            <person name="Camarero S."/>
            <person name="Miyauchi S."/>
            <person name="Serrano A."/>
            <person name="Linde D."/>
            <person name="Babiker R."/>
            <person name="Drula E."/>
            <person name="Ayuso-Fernandez I."/>
            <person name="Pacheco R."/>
            <person name="Padilla G."/>
            <person name="Ferreira P."/>
            <person name="Barriuso J."/>
            <person name="Kellner H."/>
            <person name="Castanera R."/>
            <person name="Alfaro M."/>
            <person name="Ramirez L."/>
            <person name="Pisabarro A.G."/>
            <person name="Kuo A."/>
            <person name="Tritt A."/>
            <person name="Lipzen A."/>
            <person name="He G."/>
            <person name="Yan M."/>
            <person name="Ng V."/>
            <person name="Cullen D."/>
            <person name="Martin F."/>
            <person name="Rosso M.-N."/>
            <person name="Henrissat B."/>
            <person name="Hibbett D."/>
            <person name="Martinez A.T."/>
            <person name="Grigoriev I.V."/>
        </authorList>
    </citation>
    <scope>NUCLEOTIDE SEQUENCE</scope>
    <source>
        <strain evidence="2">MF-IS2</strain>
    </source>
</reference>
<dbReference type="SUPFAM" id="SSF52047">
    <property type="entry name" value="RNI-like"/>
    <property type="match status" value="1"/>
</dbReference>
<evidence type="ECO:0000256" key="1">
    <source>
        <dbReference type="SAM" id="SignalP"/>
    </source>
</evidence>
<dbReference type="EMBL" id="MU151062">
    <property type="protein sequence ID" value="KAF9453394.1"/>
    <property type="molecule type" value="Genomic_DNA"/>
</dbReference>
<dbReference type="Proteomes" id="UP000807342">
    <property type="component" value="Unassembled WGS sequence"/>
</dbReference>
<proteinExistence type="predicted"/>
<protein>
    <recommendedName>
        <fullName evidence="4">F-box domain-containing protein</fullName>
    </recommendedName>
</protein>
<keyword evidence="3" id="KW-1185">Reference proteome</keyword>
<name>A0A9P5XM56_9AGAR</name>
<feature type="chain" id="PRO_5040427233" description="F-box domain-containing protein" evidence="1">
    <location>
        <begin position="25"/>
        <end position="525"/>
    </location>
</feature>
<keyword evidence="1" id="KW-0732">Signal</keyword>
<gene>
    <name evidence="2" type="ORF">P691DRAFT_801213</name>
</gene>
<evidence type="ECO:0000313" key="2">
    <source>
        <dbReference type="EMBL" id="KAF9453394.1"/>
    </source>
</evidence>
<feature type="signal peptide" evidence="1">
    <location>
        <begin position="1"/>
        <end position="24"/>
    </location>
</feature>
<comment type="caution">
    <text evidence="2">The sequence shown here is derived from an EMBL/GenBank/DDBJ whole genome shotgun (WGS) entry which is preliminary data.</text>
</comment>
<accession>A0A9P5XM56</accession>
<dbReference type="AlphaFoldDB" id="A0A9P5XM56"/>
<evidence type="ECO:0000313" key="3">
    <source>
        <dbReference type="Proteomes" id="UP000807342"/>
    </source>
</evidence>
<organism evidence="2 3">
    <name type="scientific">Macrolepiota fuliginosa MF-IS2</name>
    <dbReference type="NCBI Taxonomy" id="1400762"/>
    <lineage>
        <taxon>Eukaryota</taxon>
        <taxon>Fungi</taxon>
        <taxon>Dikarya</taxon>
        <taxon>Basidiomycota</taxon>
        <taxon>Agaricomycotina</taxon>
        <taxon>Agaricomycetes</taxon>
        <taxon>Agaricomycetidae</taxon>
        <taxon>Agaricales</taxon>
        <taxon>Agaricineae</taxon>
        <taxon>Agaricaceae</taxon>
        <taxon>Macrolepiota</taxon>
    </lineage>
</organism>
<evidence type="ECO:0008006" key="4">
    <source>
        <dbReference type="Google" id="ProtNLM"/>
    </source>
</evidence>